<protein>
    <submittedName>
        <fullName evidence="2">Uncharacterized protein</fullName>
    </submittedName>
</protein>
<dbReference type="EMBL" id="JAUEPT010000017">
    <property type="protein sequence ID" value="KAK0445080.1"/>
    <property type="molecule type" value="Genomic_DNA"/>
</dbReference>
<feature type="chain" id="PRO_5041366107" evidence="1">
    <location>
        <begin position="20"/>
        <end position="109"/>
    </location>
</feature>
<evidence type="ECO:0000256" key="1">
    <source>
        <dbReference type="SAM" id="SignalP"/>
    </source>
</evidence>
<comment type="caution">
    <text evidence="2">The sequence shown here is derived from an EMBL/GenBank/DDBJ whole genome shotgun (WGS) entry which is preliminary data.</text>
</comment>
<gene>
    <name evidence="2" type="ORF">EV421DRAFT_1937232</name>
</gene>
<sequence length="109" mass="11688">MSVVLCDLQTLIFAAGVTGIEVKDAWTQEADWMLAAGRTGIEDGVAGMGFTGELSEDAEGTAELRVLDTNVSWIYFMYHGKRELSTTQDAMFEASKKSGRIATSAAGKC</sequence>
<name>A0AA39JNF3_9AGAR</name>
<dbReference type="Proteomes" id="UP001175226">
    <property type="component" value="Unassembled WGS sequence"/>
</dbReference>
<proteinExistence type="predicted"/>
<dbReference type="AlphaFoldDB" id="A0AA39JNF3"/>
<reference evidence="2" key="1">
    <citation type="submission" date="2023-06" db="EMBL/GenBank/DDBJ databases">
        <authorList>
            <consortium name="Lawrence Berkeley National Laboratory"/>
            <person name="Ahrendt S."/>
            <person name="Sahu N."/>
            <person name="Indic B."/>
            <person name="Wong-Bajracharya J."/>
            <person name="Merenyi Z."/>
            <person name="Ke H.-M."/>
            <person name="Monk M."/>
            <person name="Kocsube S."/>
            <person name="Drula E."/>
            <person name="Lipzen A."/>
            <person name="Balint B."/>
            <person name="Henrissat B."/>
            <person name="Andreopoulos B."/>
            <person name="Martin F.M."/>
            <person name="Harder C.B."/>
            <person name="Rigling D."/>
            <person name="Ford K.L."/>
            <person name="Foster G.D."/>
            <person name="Pangilinan J."/>
            <person name="Papanicolaou A."/>
            <person name="Barry K."/>
            <person name="LaButti K."/>
            <person name="Viragh M."/>
            <person name="Koriabine M."/>
            <person name="Yan M."/>
            <person name="Riley R."/>
            <person name="Champramary S."/>
            <person name="Plett K.L."/>
            <person name="Tsai I.J."/>
            <person name="Slot J."/>
            <person name="Sipos G."/>
            <person name="Plett J."/>
            <person name="Nagy L.G."/>
            <person name="Grigoriev I.V."/>
        </authorList>
    </citation>
    <scope>NUCLEOTIDE SEQUENCE</scope>
    <source>
        <strain evidence="2">FPL87.14</strain>
    </source>
</reference>
<feature type="signal peptide" evidence="1">
    <location>
        <begin position="1"/>
        <end position="19"/>
    </location>
</feature>
<evidence type="ECO:0000313" key="2">
    <source>
        <dbReference type="EMBL" id="KAK0445080.1"/>
    </source>
</evidence>
<evidence type="ECO:0000313" key="3">
    <source>
        <dbReference type="Proteomes" id="UP001175226"/>
    </source>
</evidence>
<organism evidence="2 3">
    <name type="scientific">Armillaria borealis</name>
    <dbReference type="NCBI Taxonomy" id="47425"/>
    <lineage>
        <taxon>Eukaryota</taxon>
        <taxon>Fungi</taxon>
        <taxon>Dikarya</taxon>
        <taxon>Basidiomycota</taxon>
        <taxon>Agaricomycotina</taxon>
        <taxon>Agaricomycetes</taxon>
        <taxon>Agaricomycetidae</taxon>
        <taxon>Agaricales</taxon>
        <taxon>Marasmiineae</taxon>
        <taxon>Physalacriaceae</taxon>
        <taxon>Armillaria</taxon>
    </lineage>
</organism>
<keyword evidence="1" id="KW-0732">Signal</keyword>
<accession>A0AA39JNF3</accession>
<keyword evidence="3" id="KW-1185">Reference proteome</keyword>